<accession>A0ABY7SWN7</accession>
<dbReference type="RefSeq" id="WP_272859549.1">
    <property type="nucleotide sequence ID" value="NZ_CP067134.1"/>
</dbReference>
<protein>
    <recommendedName>
        <fullName evidence="3">LicD family protein</fullName>
    </recommendedName>
</protein>
<dbReference type="InterPro" id="IPR052613">
    <property type="entry name" value="LicD_transferase"/>
</dbReference>
<dbReference type="Proteomes" id="UP001218412">
    <property type="component" value="Chromosome"/>
</dbReference>
<proteinExistence type="predicted"/>
<organism evidence="1 2">
    <name type="scientific">Paracoccus stylophorae</name>
    <dbReference type="NCBI Taxonomy" id="659350"/>
    <lineage>
        <taxon>Bacteria</taxon>
        <taxon>Pseudomonadati</taxon>
        <taxon>Pseudomonadota</taxon>
        <taxon>Alphaproteobacteria</taxon>
        <taxon>Rhodobacterales</taxon>
        <taxon>Paracoccaceae</taxon>
        <taxon>Paracoccus</taxon>
    </lineage>
</organism>
<reference evidence="1 2" key="1">
    <citation type="submission" date="2021-01" db="EMBL/GenBank/DDBJ databases">
        <title>Biogeographic distribution of Paracoccus.</title>
        <authorList>
            <person name="Hollensteiner J."/>
            <person name="Leineberger J."/>
            <person name="Brinkhoff T."/>
            <person name="Daniel R."/>
        </authorList>
    </citation>
    <scope>NUCLEOTIDE SEQUENCE [LARGE SCALE GENOMIC DNA]</scope>
    <source>
        <strain evidence="1 2">LMG25392</strain>
    </source>
</reference>
<evidence type="ECO:0000313" key="1">
    <source>
        <dbReference type="EMBL" id="WCR11444.1"/>
    </source>
</evidence>
<gene>
    <name evidence="1" type="ORF">JHW45_03330</name>
</gene>
<keyword evidence="2" id="KW-1185">Reference proteome</keyword>
<dbReference type="PANTHER" id="PTHR13627">
    <property type="entry name" value="FUKUTIN RELATED PROTEIN"/>
    <property type="match status" value="1"/>
</dbReference>
<evidence type="ECO:0008006" key="3">
    <source>
        <dbReference type="Google" id="ProtNLM"/>
    </source>
</evidence>
<dbReference type="EMBL" id="CP067134">
    <property type="protein sequence ID" value="WCR11444.1"/>
    <property type="molecule type" value="Genomic_DNA"/>
</dbReference>
<evidence type="ECO:0000313" key="2">
    <source>
        <dbReference type="Proteomes" id="UP001218412"/>
    </source>
</evidence>
<sequence length="516" mass="57267">MSTGPTPDQDQGLILMAHEFLPGFGAFGPRGVMRKSLPVNGRLKRIGIFMDSGAAQEYVFPRPHLFGPNGREIDLADVLEAVQCSTGAGRAADADARRALLAGQPIRSIRDLRPEMTLIFSRPLMLSRIELANRPGQFGPRNRHVCVNGYLNGHLVFSHRGMDPAAMVRELRDMHADLGVDLPPRDRAADPETRTELCNALRQRVLDRIEAGTLDWTAPRLAQLLPLNAQRPEMTPFALRVAAAVIAAAMGPRLSVGTVTFAPLSPLLSSPARIDAVIAEANRQLSARLSRPAVLCASKHAIQEPVLVRHRDSYLAVLDAAFPALAACGVTPLLCYGSLLGAVRENAFLTHDDDVDLLYVDGSTSRREMMDRRAELLDRLSAHGFQPMGKLTDTTVNFHIRNADGKLDLFPCWQDGNHLHVMMKYPVYRPVPIRMILPPSQVGLHDRRYPAPADPEAFLAERYGSGWRVPDPYHEWPWPLDSALNRIRTTSTRVIEKSPPRMQTMLRRLRARIGRP</sequence>
<name>A0ABY7SWN7_9RHOB</name>
<dbReference type="PANTHER" id="PTHR13627:SF31">
    <property type="entry name" value="RIBITOL 5-PHOSPHATE TRANSFERASE FKRP"/>
    <property type="match status" value="1"/>
</dbReference>